<name>A0A1K1SFC4_9BACT</name>
<dbReference type="PANTHER" id="PTHR41247">
    <property type="entry name" value="HTH-TYPE TRANSCRIPTIONAL REPRESSOR YCNK"/>
    <property type="match status" value="1"/>
</dbReference>
<organism evidence="2 3">
    <name type="scientific">Chitinophaga sancti</name>
    <dbReference type="NCBI Taxonomy" id="1004"/>
    <lineage>
        <taxon>Bacteria</taxon>
        <taxon>Pseudomonadati</taxon>
        <taxon>Bacteroidota</taxon>
        <taxon>Chitinophagia</taxon>
        <taxon>Chitinophagales</taxon>
        <taxon>Chitinophagaceae</taxon>
        <taxon>Chitinophaga</taxon>
    </lineage>
</organism>
<dbReference type="EMBL" id="FPIZ01000022">
    <property type="protein sequence ID" value="SFW82962.1"/>
    <property type="molecule type" value="Genomic_DNA"/>
</dbReference>
<dbReference type="Pfam" id="PF05573">
    <property type="entry name" value="NosL"/>
    <property type="match status" value="1"/>
</dbReference>
<dbReference type="Proteomes" id="UP000183788">
    <property type="component" value="Unassembled WGS sequence"/>
</dbReference>
<feature type="transmembrane region" description="Helical" evidence="1">
    <location>
        <begin position="167"/>
        <end position="184"/>
    </location>
</feature>
<feature type="transmembrane region" description="Helical" evidence="1">
    <location>
        <begin position="12"/>
        <end position="29"/>
    </location>
</feature>
<gene>
    <name evidence="2" type="ORF">SAMN05661012_05315</name>
</gene>
<sequence length="319" mass="35480">MQRKLSTRFRAVIFMLSLAMVAVLYFPIWKIELAAPQYPEGLTLKIAANGLTGDVDIVNGLNHYIGMQTLHTEDFIEFKVLPFIIGGLALLGFVVAVMNNRKLYYAWVALFLLVAIVSMVDFYRWEYNYGHNLNPEAPIRVPGMAYQPPLLGYKQLLNFGAYSIPDIGGWIFIGVGATLVLLSFKFKKGFFLIGGLILGLQSCSSGPAPIKYGQDACDFCKMGFSDKRFGAEIVTKKGKVFKYDDVHCLLAAVKAGGKEIGGIYLLDFTDGQWIKAEESRLLHSTSFHSPMGSDIAAFADSVKMKSFNGESLTWKELYR</sequence>
<feature type="transmembrane region" description="Helical" evidence="1">
    <location>
        <begin position="80"/>
        <end position="97"/>
    </location>
</feature>
<keyword evidence="1" id="KW-0472">Membrane</keyword>
<evidence type="ECO:0000256" key="1">
    <source>
        <dbReference type="SAM" id="Phobius"/>
    </source>
</evidence>
<keyword evidence="1" id="KW-1133">Transmembrane helix</keyword>
<accession>A0A1K1SFC4</accession>
<dbReference type="RefSeq" id="WP_072364328.1">
    <property type="nucleotide sequence ID" value="NZ_FPIZ01000022.1"/>
</dbReference>
<dbReference type="OrthoDB" id="9809859at2"/>
<proteinExistence type="predicted"/>
<dbReference type="AlphaFoldDB" id="A0A1K1SFC4"/>
<dbReference type="STRING" id="1004.SAMN05661012_05315"/>
<evidence type="ECO:0000313" key="2">
    <source>
        <dbReference type="EMBL" id="SFW82962.1"/>
    </source>
</evidence>
<keyword evidence="1" id="KW-0812">Transmembrane</keyword>
<feature type="transmembrane region" description="Helical" evidence="1">
    <location>
        <begin position="104"/>
        <end position="125"/>
    </location>
</feature>
<dbReference type="InterPro" id="IPR008719">
    <property type="entry name" value="N2O_reductase_NosL"/>
</dbReference>
<dbReference type="PANTHER" id="PTHR41247:SF1">
    <property type="entry name" value="HTH-TYPE TRANSCRIPTIONAL REPRESSOR YCNK"/>
    <property type="match status" value="1"/>
</dbReference>
<protein>
    <submittedName>
        <fullName evidence="2">Copper chaperone NosL</fullName>
    </submittedName>
</protein>
<dbReference type="SUPFAM" id="SSF160387">
    <property type="entry name" value="NosL/MerB-like"/>
    <property type="match status" value="1"/>
</dbReference>
<reference evidence="2 3" key="1">
    <citation type="submission" date="2016-11" db="EMBL/GenBank/DDBJ databases">
        <authorList>
            <person name="Jaros S."/>
            <person name="Januszkiewicz K."/>
            <person name="Wedrychowicz H."/>
        </authorList>
    </citation>
    <scope>NUCLEOTIDE SEQUENCE [LARGE SCALE GENOMIC DNA]</scope>
    <source>
        <strain evidence="2 3">DSM 784</strain>
    </source>
</reference>
<evidence type="ECO:0000313" key="3">
    <source>
        <dbReference type="Proteomes" id="UP000183788"/>
    </source>
</evidence>